<comment type="caution">
    <text evidence="1">The sequence shown here is derived from an EMBL/GenBank/DDBJ whole genome shotgun (WGS) entry which is preliminary data.</text>
</comment>
<keyword evidence="2" id="KW-1185">Reference proteome</keyword>
<dbReference type="PANTHER" id="PTHR33116:SF79">
    <property type="entry name" value="REVERSE TRANSCRIPTASE DOMAIN, ZINC FINGER, CCHC-TYPE-RELATED"/>
    <property type="match status" value="1"/>
</dbReference>
<protein>
    <submittedName>
        <fullName evidence="1">Uncharacterized protein</fullName>
    </submittedName>
</protein>
<evidence type="ECO:0000313" key="1">
    <source>
        <dbReference type="EMBL" id="GJS71212.1"/>
    </source>
</evidence>
<sequence>MLPFRSDQILGGVTVVPKADHFKSSSSFSDSKYFFCSTCHKCVFNANHDAYITKFLKDVNSRAKIQPNKTRNNTKPIDQKIHTQKPVRFSPNKTSAVYEKTSPRSDLRWKPMGRIFKTVGSYALSWKPCQGDSLNLPDHIYSIYTIKRETRGLDEGVAASFQRSRIHKPRAHTQAFKVNHSAGITLGFRMSMYFPWPVLLDRFQSKLSLWKANLLSIRGRHTLIKAVLGSLGIYYFLIFKVPEYILNSLERSRAMFLWGVLKLLTSLVSKSGVGGCHCTRTRSGLKLSKLYMIRKVALITMVASISVRGLELLYRLESEKDCLIIHRIDHGQWRWNWSRPNLGARNSTDLLDMLVEISFADINEVEDTCVWSLGTDGSFSVKDA</sequence>
<reference evidence="1" key="2">
    <citation type="submission" date="2022-01" db="EMBL/GenBank/DDBJ databases">
        <authorList>
            <person name="Yamashiro T."/>
            <person name="Shiraishi A."/>
            <person name="Satake H."/>
            <person name="Nakayama K."/>
        </authorList>
    </citation>
    <scope>NUCLEOTIDE SEQUENCE</scope>
</reference>
<evidence type="ECO:0000313" key="2">
    <source>
        <dbReference type="Proteomes" id="UP001151760"/>
    </source>
</evidence>
<dbReference type="PANTHER" id="PTHR33116">
    <property type="entry name" value="REVERSE TRANSCRIPTASE ZINC-BINDING DOMAIN-CONTAINING PROTEIN-RELATED-RELATED"/>
    <property type="match status" value="1"/>
</dbReference>
<name>A0ABQ4Y204_9ASTR</name>
<organism evidence="1 2">
    <name type="scientific">Tanacetum coccineum</name>
    <dbReference type="NCBI Taxonomy" id="301880"/>
    <lineage>
        <taxon>Eukaryota</taxon>
        <taxon>Viridiplantae</taxon>
        <taxon>Streptophyta</taxon>
        <taxon>Embryophyta</taxon>
        <taxon>Tracheophyta</taxon>
        <taxon>Spermatophyta</taxon>
        <taxon>Magnoliopsida</taxon>
        <taxon>eudicotyledons</taxon>
        <taxon>Gunneridae</taxon>
        <taxon>Pentapetalae</taxon>
        <taxon>asterids</taxon>
        <taxon>campanulids</taxon>
        <taxon>Asterales</taxon>
        <taxon>Asteraceae</taxon>
        <taxon>Asteroideae</taxon>
        <taxon>Anthemideae</taxon>
        <taxon>Anthemidinae</taxon>
        <taxon>Tanacetum</taxon>
    </lineage>
</organism>
<proteinExistence type="predicted"/>
<reference evidence="1" key="1">
    <citation type="journal article" date="2022" name="Int. J. Mol. Sci.">
        <title>Draft Genome of Tanacetum Coccineum: Genomic Comparison of Closely Related Tanacetum-Family Plants.</title>
        <authorList>
            <person name="Yamashiro T."/>
            <person name="Shiraishi A."/>
            <person name="Nakayama K."/>
            <person name="Satake H."/>
        </authorList>
    </citation>
    <scope>NUCLEOTIDE SEQUENCE</scope>
</reference>
<gene>
    <name evidence="1" type="ORF">Tco_0704053</name>
</gene>
<dbReference type="Proteomes" id="UP001151760">
    <property type="component" value="Unassembled WGS sequence"/>
</dbReference>
<accession>A0ABQ4Y204</accession>
<dbReference type="EMBL" id="BQNB010009990">
    <property type="protein sequence ID" value="GJS71212.1"/>
    <property type="molecule type" value="Genomic_DNA"/>
</dbReference>